<gene>
    <name evidence="2" type="ORF">AVDCRST_MAG63-2223</name>
</gene>
<feature type="transmembrane region" description="Helical" evidence="1">
    <location>
        <begin position="170"/>
        <end position="192"/>
    </location>
</feature>
<name>A0A6J4INB8_9BACT</name>
<evidence type="ECO:0000256" key="1">
    <source>
        <dbReference type="SAM" id="Phobius"/>
    </source>
</evidence>
<keyword evidence="1" id="KW-1133">Transmembrane helix</keyword>
<proteinExistence type="predicted"/>
<keyword evidence="1" id="KW-0472">Membrane</keyword>
<feature type="transmembrane region" description="Helical" evidence="1">
    <location>
        <begin position="142"/>
        <end position="164"/>
    </location>
</feature>
<reference evidence="2" key="1">
    <citation type="submission" date="2020-02" db="EMBL/GenBank/DDBJ databases">
        <authorList>
            <person name="Meier V. D."/>
        </authorList>
    </citation>
    <scope>NUCLEOTIDE SEQUENCE</scope>
    <source>
        <strain evidence="2">AVDCRST_MAG63</strain>
    </source>
</reference>
<dbReference type="AlphaFoldDB" id="A0A6J4INB8"/>
<organism evidence="2">
    <name type="scientific">uncultured Armatimonadetes bacterium</name>
    <dbReference type="NCBI Taxonomy" id="157466"/>
    <lineage>
        <taxon>Bacteria</taxon>
        <taxon>Bacillati</taxon>
        <taxon>Armatimonadota</taxon>
        <taxon>environmental samples</taxon>
    </lineage>
</organism>
<protein>
    <submittedName>
        <fullName evidence="2">Uncharacterized protein</fullName>
    </submittedName>
</protein>
<sequence length="212" mass="21820">MVNGPGGDPRTAAAPVPSLGRSLLVGGFGFGLASVCVFATVAFAERWMYERLGLAGAYLAWTALFILLGGGALSPLVRERARLPRFYGLFALAFAAYAAGWIGAYFVLRGAAGEWAGSLAGSALMGLVFAAGFGAPRASLRLCAVLFVMNSIGYFLGSALNNAVGGTAGMLLWGCVYGPFLGTGLGAALYLAQNARGRVIASDDRAARPRPD</sequence>
<feature type="transmembrane region" description="Helical" evidence="1">
    <location>
        <begin position="114"/>
        <end position="135"/>
    </location>
</feature>
<evidence type="ECO:0000313" key="2">
    <source>
        <dbReference type="EMBL" id="CAA9254953.1"/>
    </source>
</evidence>
<accession>A0A6J4INB8</accession>
<keyword evidence="1" id="KW-0812">Transmembrane</keyword>
<feature type="transmembrane region" description="Helical" evidence="1">
    <location>
        <begin position="86"/>
        <end position="108"/>
    </location>
</feature>
<feature type="transmembrane region" description="Helical" evidence="1">
    <location>
        <begin position="23"/>
        <end position="43"/>
    </location>
</feature>
<dbReference type="EMBL" id="CADCTO010000274">
    <property type="protein sequence ID" value="CAA9254953.1"/>
    <property type="molecule type" value="Genomic_DNA"/>
</dbReference>
<feature type="transmembrane region" description="Helical" evidence="1">
    <location>
        <begin position="55"/>
        <end position="74"/>
    </location>
</feature>